<evidence type="ECO:0000313" key="3">
    <source>
        <dbReference type="Proteomes" id="UP000179807"/>
    </source>
</evidence>
<keyword evidence="3" id="KW-1185">Reference proteome</keyword>
<evidence type="ECO:0000256" key="1">
    <source>
        <dbReference type="SAM" id="MobiDB-lite"/>
    </source>
</evidence>
<dbReference type="Proteomes" id="UP000179807">
    <property type="component" value="Unassembled WGS sequence"/>
</dbReference>
<accession>A0A1J4KBA8</accession>
<dbReference type="GeneID" id="94826803"/>
<dbReference type="PANTHER" id="PTHR21580">
    <property type="entry name" value="SHIPPO-1-RELATED"/>
    <property type="match status" value="1"/>
</dbReference>
<feature type="compositionally biased region" description="Basic and acidic residues" evidence="1">
    <location>
        <begin position="46"/>
        <end position="57"/>
    </location>
</feature>
<feature type="region of interest" description="Disordered" evidence="1">
    <location>
        <begin position="44"/>
        <end position="76"/>
    </location>
</feature>
<feature type="compositionally biased region" description="Basic residues" evidence="1">
    <location>
        <begin position="377"/>
        <end position="386"/>
    </location>
</feature>
<evidence type="ECO:0000313" key="2">
    <source>
        <dbReference type="EMBL" id="OHT08705.1"/>
    </source>
</evidence>
<proteinExistence type="predicted"/>
<gene>
    <name evidence="2" type="ORF">TRFO_04777</name>
</gene>
<dbReference type="VEuPathDB" id="TrichDB:TRFO_04777"/>
<dbReference type="EMBL" id="MLAK01000660">
    <property type="protein sequence ID" value="OHT08705.1"/>
    <property type="molecule type" value="Genomic_DNA"/>
</dbReference>
<organism evidence="2 3">
    <name type="scientific">Tritrichomonas foetus</name>
    <dbReference type="NCBI Taxonomy" id="1144522"/>
    <lineage>
        <taxon>Eukaryota</taxon>
        <taxon>Metamonada</taxon>
        <taxon>Parabasalia</taxon>
        <taxon>Tritrichomonadida</taxon>
        <taxon>Tritrichomonadidae</taxon>
        <taxon>Tritrichomonas</taxon>
    </lineage>
</organism>
<dbReference type="OrthoDB" id="406368at2759"/>
<dbReference type="InterPro" id="IPR010736">
    <property type="entry name" value="SHIPPO-rpt"/>
</dbReference>
<feature type="region of interest" description="Disordered" evidence="1">
    <location>
        <begin position="115"/>
        <end position="149"/>
    </location>
</feature>
<feature type="region of interest" description="Disordered" evidence="1">
    <location>
        <begin position="424"/>
        <end position="444"/>
    </location>
</feature>
<feature type="region of interest" description="Disordered" evidence="1">
    <location>
        <begin position="370"/>
        <end position="408"/>
    </location>
</feature>
<dbReference type="InterPro" id="IPR051291">
    <property type="entry name" value="CIMAP"/>
</dbReference>
<comment type="caution">
    <text evidence="2">The sequence shown here is derived from an EMBL/GenBank/DDBJ whole genome shotgun (WGS) entry which is preliminary data.</text>
</comment>
<name>A0A1J4KBA8_9EUKA</name>
<reference evidence="2" key="1">
    <citation type="submission" date="2016-10" db="EMBL/GenBank/DDBJ databases">
        <authorList>
            <person name="Benchimol M."/>
            <person name="Almeida L.G."/>
            <person name="Vasconcelos A.T."/>
            <person name="Perreira-Neves A."/>
            <person name="Rosa I.A."/>
            <person name="Tasca T."/>
            <person name="Bogo M.R."/>
            <person name="de Souza W."/>
        </authorList>
    </citation>
    <scope>NUCLEOTIDE SEQUENCE [LARGE SCALE GENOMIC DNA]</scope>
    <source>
        <strain evidence="2">K</strain>
    </source>
</reference>
<dbReference type="PANTHER" id="PTHR21580:SF28">
    <property type="entry name" value="BOREALIN N-TERMINAL DOMAIN-CONTAINING PROTEIN-RELATED"/>
    <property type="match status" value="1"/>
</dbReference>
<protein>
    <submittedName>
        <fullName evidence="2">Uncharacterized protein</fullName>
    </submittedName>
</protein>
<sequence>MSITSFEPRNFSFAMKTTPDNLGPGIYNPDAKFQRYKAPIPFGSTTRRELFPQKDDYSVGPGDYEPQLQVRSRSANAQFSLSSDRKYFEDNAKNPSPADYAPITVWGQRKYSSKLSYSKPPKYASHEPPKNSTETPLPGPGQYDPKVERSKKASLFSLSRAPQREPVYYNGVPGPAAYTIENPNPNEGKQQSAVFRTKMKREIFNTKDKTDGYMLEHKAWPAVPMTMGPFGGRTKRILNYGPVETPETVGPGAYEPKFQVQKPKINRGTFGVDHDLLDGIPKSNPGPGYYGGTTEFQKAPSGAMARAERPDIWNPKITPSPGQYEPYETESIQRKSLMKIGNPAFKNKEERDCLTNKQPNPGPAAYAVKVASSQGKKFPKGPRFTKKNYVGTQNMNDAPSPANYTIEPEGKQKHGFVFTKGNRFHQKDQEIPAPDSYQRPTKDSLVKHSWNVQFGYSPSVDFGDEE</sequence>
<dbReference type="AlphaFoldDB" id="A0A1J4KBA8"/>
<dbReference type="RefSeq" id="XP_068361841.1">
    <property type="nucleotide sequence ID" value="XM_068492099.1"/>
</dbReference>
<dbReference type="Pfam" id="PF07004">
    <property type="entry name" value="SHIPPO-rpt"/>
    <property type="match status" value="5"/>
</dbReference>